<dbReference type="EMBL" id="JAJSPL020000046">
    <property type="protein sequence ID" value="KAK7733671.1"/>
    <property type="molecule type" value="Genomic_DNA"/>
</dbReference>
<dbReference type="InterPro" id="IPR000210">
    <property type="entry name" value="BTB/POZ_dom"/>
</dbReference>
<dbReference type="Pfam" id="PF00651">
    <property type="entry name" value="BTB"/>
    <property type="match status" value="1"/>
</dbReference>
<dbReference type="SMART" id="SM00225">
    <property type="entry name" value="BTB"/>
    <property type="match status" value="1"/>
</dbReference>
<dbReference type="CDD" id="cd18186">
    <property type="entry name" value="BTB_POZ_ZBTB_KLHL-like"/>
    <property type="match status" value="1"/>
</dbReference>
<organism evidence="2 3">
    <name type="scientific">Cytospora paraplurivora</name>
    <dbReference type="NCBI Taxonomy" id="2898453"/>
    <lineage>
        <taxon>Eukaryota</taxon>
        <taxon>Fungi</taxon>
        <taxon>Dikarya</taxon>
        <taxon>Ascomycota</taxon>
        <taxon>Pezizomycotina</taxon>
        <taxon>Sordariomycetes</taxon>
        <taxon>Sordariomycetidae</taxon>
        <taxon>Diaporthales</taxon>
        <taxon>Cytosporaceae</taxon>
        <taxon>Cytospora</taxon>
    </lineage>
</organism>
<reference evidence="2 3" key="1">
    <citation type="journal article" date="2023" name="PLoS ONE">
        <title>Cytospora paraplurivora sp. nov. isolated from orchards with fruit tree decline syndrome in Ontario, Canada.</title>
        <authorList>
            <person name="Ilyukhin E."/>
            <person name="Nguyen H.D.T."/>
            <person name="Castle A.J."/>
            <person name="Ellouze W."/>
        </authorList>
    </citation>
    <scope>NUCLEOTIDE SEQUENCE [LARGE SCALE GENOMIC DNA]</scope>
    <source>
        <strain evidence="2 3">FDS-564</strain>
    </source>
</reference>
<dbReference type="Proteomes" id="UP001320245">
    <property type="component" value="Unassembled WGS sequence"/>
</dbReference>
<dbReference type="PROSITE" id="PS50097">
    <property type="entry name" value="BTB"/>
    <property type="match status" value="1"/>
</dbReference>
<dbReference type="SUPFAM" id="SSF54695">
    <property type="entry name" value="POZ domain"/>
    <property type="match status" value="1"/>
</dbReference>
<evidence type="ECO:0000259" key="1">
    <source>
        <dbReference type="PROSITE" id="PS50097"/>
    </source>
</evidence>
<feature type="domain" description="BTB" evidence="1">
    <location>
        <begin position="19"/>
        <end position="91"/>
    </location>
</feature>
<dbReference type="Gene3D" id="3.30.710.10">
    <property type="entry name" value="Potassium Channel Kv1.1, Chain A"/>
    <property type="match status" value="1"/>
</dbReference>
<accession>A0AAN9TZM6</accession>
<evidence type="ECO:0000313" key="2">
    <source>
        <dbReference type="EMBL" id="KAK7733671.1"/>
    </source>
</evidence>
<name>A0AAN9TZM6_9PEZI</name>
<proteinExistence type="predicted"/>
<dbReference type="PANTHER" id="PTHR47843">
    <property type="entry name" value="BTB DOMAIN-CONTAINING PROTEIN-RELATED"/>
    <property type="match status" value="1"/>
</dbReference>
<gene>
    <name evidence="2" type="ORF">SLS53_008138</name>
</gene>
<dbReference type="InterPro" id="IPR011333">
    <property type="entry name" value="SKP1/BTB/POZ_sf"/>
</dbReference>
<dbReference type="PANTHER" id="PTHR47843:SF5">
    <property type="entry name" value="BTB_POZ DOMAIN PROTEIN"/>
    <property type="match status" value="1"/>
</dbReference>
<sequence>MSEAGPPTANGLWGDDKFADATIIMGNKVWRIHRWVVCQQSDYFMKAYEGDFKDCKESVDKTIDLSNGEFTEEEVNSMLKFLYTHELERHQKSKPLETAIIADYFQVQALQSKALQELKGGLRKLIVGGNFVNFKRWAFRILKDHSNTDIEQALVTATASNLQDVLYNSILPATWNEIVQRHPFFANKVLLAVFPRRETAGAVGTKPSSWKRVAGVAFDDHHVFRPEPGARGSRDTAS</sequence>
<evidence type="ECO:0000313" key="3">
    <source>
        <dbReference type="Proteomes" id="UP001320245"/>
    </source>
</evidence>
<dbReference type="AlphaFoldDB" id="A0AAN9TZM6"/>
<protein>
    <recommendedName>
        <fullName evidence="1">BTB domain-containing protein</fullName>
    </recommendedName>
</protein>
<keyword evidence="3" id="KW-1185">Reference proteome</keyword>
<comment type="caution">
    <text evidence="2">The sequence shown here is derived from an EMBL/GenBank/DDBJ whole genome shotgun (WGS) entry which is preliminary data.</text>
</comment>